<feature type="transmembrane region" description="Helical" evidence="1">
    <location>
        <begin position="173"/>
        <end position="190"/>
    </location>
</feature>
<dbReference type="PANTHER" id="PTHR40031:SF1">
    <property type="entry name" value="MEMBRANE-BOUND METAL-DEPENDENT HYDROLASE"/>
    <property type="match status" value="1"/>
</dbReference>
<dbReference type="OrthoDB" id="110250at2"/>
<evidence type="ECO:0000313" key="2">
    <source>
        <dbReference type="EMBL" id="QEE30114.1"/>
    </source>
</evidence>
<dbReference type="PANTHER" id="PTHR40031">
    <property type="entry name" value="HYPOTHETICAL MEMBRANE SPANNING PROTEIN"/>
    <property type="match status" value="1"/>
</dbReference>
<keyword evidence="1" id="KW-1133">Transmembrane helix</keyword>
<dbReference type="Pfam" id="PF04307">
    <property type="entry name" value="YdjM"/>
    <property type="match status" value="1"/>
</dbReference>
<dbReference type="KEGG" id="talb:FTW19_20290"/>
<gene>
    <name evidence="2" type="ORF">FTW19_20290</name>
</gene>
<dbReference type="EMBL" id="CP042806">
    <property type="protein sequence ID" value="QEE30114.1"/>
    <property type="molecule type" value="Genomic_DNA"/>
</dbReference>
<dbReference type="AlphaFoldDB" id="A0A5B9EEJ8"/>
<dbReference type="Proteomes" id="UP000321820">
    <property type="component" value="Chromosome"/>
</dbReference>
<evidence type="ECO:0000256" key="1">
    <source>
        <dbReference type="SAM" id="Phobius"/>
    </source>
</evidence>
<keyword evidence="3" id="KW-1185">Reference proteome</keyword>
<sequence>MEPVTHFMTGAVLSRAGFNRKAAYATLAMTLAAELPDIDYVYRLGGPLAYFQHHRGWTHSLWALPLEAAFIVGIAKLVHWWRSAKGSTPAAPVRWGWLFVFSWIALLSHLLLDYTNNYGVRPFAPWNPRWYEASLVFIAEPLQWLFLLGALLLPSIFGLVANEVGARRSAFRGQGLSIAALVFTAVLWVVRDFEHGRAVRLAEANEISGEPVLRVAANPYPVNPFKWQVVIETPKYFRLGVMDTLRDEMTSDPSNDLIRKPPTTLSTLAAKRSWLGEVYLDWARWPVVREQARDAASAAPGDDETEVTFDDLRFRYSSSFLDGRMRTPLRGVATVNTDHRVVEMQIDGSVQKQGD</sequence>
<feature type="transmembrane region" description="Helical" evidence="1">
    <location>
        <begin position="61"/>
        <end position="81"/>
    </location>
</feature>
<evidence type="ECO:0000313" key="3">
    <source>
        <dbReference type="Proteomes" id="UP000321820"/>
    </source>
</evidence>
<feature type="transmembrane region" description="Helical" evidence="1">
    <location>
        <begin position="93"/>
        <end position="112"/>
    </location>
</feature>
<reference evidence="2 3" key="1">
    <citation type="submission" date="2019-08" db="EMBL/GenBank/DDBJ databases">
        <title>Complete genome sequence of Terriglobus albidus strain ORNL.</title>
        <authorList>
            <person name="Podar M."/>
        </authorList>
    </citation>
    <scope>NUCLEOTIDE SEQUENCE [LARGE SCALE GENOMIC DNA]</scope>
    <source>
        <strain evidence="2 3">ORNL</strain>
    </source>
</reference>
<organism evidence="2 3">
    <name type="scientific">Terriglobus albidus</name>
    <dbReference type="NCBI Taxonomy" id="1592106"/>
    <lineage>
        <taxon>Bacteria</taxon>
        <taxon>Pseudomonadati</taxon>
        <taxon>Acidobacteriota</taxon>
        <taxon>Terriglobia</taxon>
        <taxon>Terriglobales</taxon>
        <taxon>Acidobacteriaceae</taxon>
        <taxon>Terriglobus</taxon>
    </lineage>
</organism>
<dbReference type="InterPro" id="IPR007404">
    <property type="entry name" value="YdjM-like"/>
</dbReference>
<dbReference type="InterPro" id="IPR053170">
    <property type="entry name" value="Transcription_regulator"/>
</dbReference>
<accession>A0A5B9EEJ8</accession>
<keyword evidence="1" id="KW-0812">Transmembrane</keyword>
<keyword evidence="2" id="KW-0378">Hydrolase</keyword>
<protein>
    <submittedName>
        <fullName evidence="2">Metal-dependent hydrolase</fullName>
    </submittedName>
</protein>
<dbReference type="GO" id="GO:0016787">
    <property type="term" value="F:hydrolase activity"/>
    <property type="evidence" value="ECO:0007669"/>
    <property type="project" value="UniProtKB-KW"/>
</dbReference>
<keyword evidence="1" id="KW-0472">Membrane</keyword>
<feature type="transmembrane region" description="Helical" evidence="1">
    <location>
        <begin position="142"/>
        <end position="161"/>
    </location>
</feature>
<dbReference type="RefSeq" id="WP_147649384.1">
    <property type="nucleotide sequence ID" value="NZ_CP042806.1"/>
</dbReference>
<proteinExistence type="predicted"/>
<name>A0A5B9EEJ8_9BACT</name>